<protein>
    <submittedName>
        <fullName evidence="1">Uncharacterized protein</fullName>
    </submittedName>
</protein>
<name>A0ACB8CPK7_DERSI</name>
<dbReference type="Proteomes" id="UP000821865">
    <property type="component" value="Chromosome 5"/>
</dbReference>
<organism evidence="1 2">
    <name type="scientific">Dermacentor silvarum</name>
    <name type="common">Tick</name>
    <dbReference type="NCBI Taxonomy" id="543639"/>
    <lineage>
        <taxon>Eukaryota</taxon>
        <taxon>Metazoa</taxon>
        <taxon>Ecdysozoa</taxon>
        <taxon>Arthropoda</taxon>
        <taxon>Chelicerata</taxon>
        <taxon>Arachnida</taxon>
        <taxon>Acari</taxon>
        <taxon>Parasitiformes</taxon>
        <taxon>Ixodida</taxon>
        <taxon>Ixodoidea</taxon>
        <taxon>Ixodidae</taxon>
        <taxon>Rhipicephalinae</taxon>
        <taxon>Dermacentor</taxon>
    </lineage>
</organism>
<dbReference type="EMBL" id="CM023474">
    <property type="protein sequence ID" value="KAH7948973.1"/>
    <property type="molecule type" value="Genomic_DNA"/>
</dbReference>
<evidence type="ECO:0000313" key="1">
    <source>
        <dbReference type="EMBL" id="KAH7948973.1"/>
    </source>
</evidence>
<accession>A0ACB8CPK7</accession>
<gene>
    <name evidence="1" type="ORF">HPB49_003657</name>
</gene>
<comment type="caution">
    <text evidence="1">The sequence shown here is derived from an EMBL/GenBank/DDBJ whole genome shotgun (WGS) entry which is preliminary data.</text>
</comment>
<evidence type="ECO:0000313" key="2">
    <source>
        <dbReference type="Proteomes" id="UP000821865"/>
    </source>
</evidence>
<proteinExistence type="predicted"/>
<sequence length="259" mass="29380">MNGGGQCGIVGPFVNVPVEVDTMVKSLPRNIHEDHAINVHIKRKILNKASYLSGVVKKSHLKPWLDVLCRSALYRYLGITLDASSLDALPDDDAFQLLEDSVETITQCPEVHNTVDVCVALNALEQSVVWDEELYLGIAPGEHRQPLSILYYERAEELSFPQIYLGEPRPVKAEVHSTPFTYATSEIRRKYRRGVSPHHMLFMAMKVLRFKVSRCLAVTFGVNDDTDKITRQMIEDEHFIQETIDQDMTFMKGVPNTVH</sequence>
<reference evidence="1" key="1">
    <citation type="submission" date="2020-05" db="EMBL/GenBank/DDBJ databases">
        <title>Large-scale comparative analyses of tick genomes elucidate their genetic diversity and vector capacities.</title>
        <authorList>
            <person name="Jia N."/>
            <person name="Wang J."/>
            <person name="Shi W."/>
            <person name="Du L."/>
            <person name="Sun Y."/>
            <person name="Zhan W."/>
            <person name="Jiang J."/>
            <person name="Wang Q."/>
            <person name="Zhang B."/>
            <person name="Ji P."/>
            <person name="Sakyi L.B."/>
            <person name="Cui X."/>
            <person name="Yuan T."/>
            <person name="Jiang B."/>
            <person name="Yang W."/>
            <person name="Lam T.T.-Y."/>
            <person name="Chang Q."/>
            <person name="Ding S."/>
            <person name="Wang X."/>
            <person name="Zhu J."/>
            <person name="Ruan X."/>
            <person name="Zhao L."/>
            <person name="Wei J."/>
            <person name="Que T."/>
            <person name="Du C."/>
            <person name="Cheng J."/>
            <person name="Dai P."/>
            <person name="Han X."/>
            <person name="Huang E."/>
            <person name="Gao Y."/>
            <person name="Liu J."/>
            <person name="Shao H."/>
            <person name="Ye R."/>
            <person name="Li L."/>
            <person name="Wei W."/>
            <person name="Wang X."/>
            <person name="Wang C."/>
            <person name="Yang T."/>
            <person name="Huo Q."/>
            <person name="Li W."/>
            <person name="Guo W."/>
            <person name="Chen H."/>
            <person name="Zhou L."/>
            <person name="Ni X."/>
            <person name="Tian J."/>
            <person name="Zhou Y."/>
            <person name="Sheng Y."/>
            <person name="Liu T."/>
            <person name="Pan Y."/>
            <person name="Xia L."/>
            <person name="Li J."/>
            <person name="Zhao F."/>
            <person name="Cao W."/>
        </authorList>
    </citation>
    <scope>NUCLEOTIDE SEQUENCE</scope>
    <source>
        <strain evidence="1">Dsil-2018</strain>
    </source>
</reference>
<keyword evidence="2" id="KW-1185">Reference proteome</keyword>